<dbReference type="SUPFAM" id="SSF53955">
    <property type="entry name" value="Lysozyme-like"/>
    <property type="match status" value="1"/>
</dbReference>
<dbReference type="InterPro" id="IPR008258">
    <property type="entry name" value="Transglycosylase_SLT_dom_1"/>
</dbReference>
<keyword evidence="4" id="KW-1185">Reference proteome</keyword>
<gene>
    <name evidence="3" type="ORF">GCM10012278_79640</name>
</gene>
<name>A0A918E961_9ACTN</name>
<evidence type="ECO:0000259" key="2">
    <source>
        <dbReference type="Pfam" id="PF01464"/>
    </source>
</evidence>
<dbReference type="Pfam" id="PF01464">
    <property type="entry name" value="SLT"/>
    <property type="match status" value="1"/>
</dbReference>
<evidence type="ECO:0000313" key="4">
    <source>
        <dbReference type="Proteomes" id="UP000660745"/>
    </source>
</evidence>
<protein>
    <recommendedName>
        <fullName evidence="2">Transglycosylase SLT domain-containing protein</fullName>
    </recommendedName>
</protein>
<accession>A0A918E961</accession>
<reference evidence="3" key="2">
    <citation type="submission" date="2020-09" db="EMBL/GenBank/DDBJ databases">
        <authorList>
            <person name="Sun Q."/>
            <person name="Zhou Y."/>
        </authorList>
    </citation>
    <scope>NUCLEOTIDE SEQUENCE</scope>
    <source>
        <strain evidence="3">CGMCC 4.7430</strain>
    </source>
</reference>
<reference evidence="3" key="1">
    <citation type="journal article" date="2014" name="Int. J. Syst. Evol. Microbiol.">
        <title>Complete genome sequence of Corynebacterium casei LMG S-19264T (=DSM 44701T), isolated from a smear-ripened cheese.</title>
        <authorList>
            <consortium name="US DOE Joint Genome Institute (JGI-PGF)"/>
            <person name="Walter F."/>
            <person name="Albersmeier A."/>
            <person name="Kalinowski J."/>
            <person name="Ruckert C."/>
        </authorList>
    </citation>
    <scope>NUCLEOTIDE SEQUENCE</scope>
    <source>
        <strain evidence="3">CGMCC 4.7430</strain>
    </source>
</reference>
<dbReference type="Proteomes" id="UP000660745">
    <property type="component" value="Unassembled WGS sequence"/>
</dbReference>
<sequence length="240" mass="26691">MSWSPPGRPVRRTENRSRRAARALTVRATGGSDRVPGKRERPPAHDPTARIELNSKRTLHRVIITFTAFTAVSGVAPTTWADTVPAYVPADVPADVPVKAPAEAPTEVSAEIGPQAHIWEAPVVRTGTWRTSARPRVAHRPQSSKGFALDQVVQRAWPLREFRCLDALWTRESGWNHRAHNPSSGAYGIPQALPAGKMRGAGPDWRHNPETQIRWGLSYIKGRYGRPCGAWGHFKSHNWY</sequence>
<dbReference type="Gene3D" id="1.10.530.10">
    <property type="match status" value="1"/>
</dbReference>
<feature type="compositionally biased region" description="Basic and acidic residues" evidence="1">
    <location>
        <begin position="35"/>
        <end position="48"/>
    </location>
</feature>
<feature type="region of interest" description="Disordered" evidence="1">
    <location>
        <begin position="1"/>
        <end position="48"/>
    </location>
</feature>
<dbReference type="CDD" id="cd00442">
    <property type="entry name" value="Lyz-like"/>
    <property type="match status" value="1"/>
</dbReference>
<dbReference type="EMBL" id="BMNK01000020">
    <property type="protein sequence ID" value="GGP16305.1"/>
    <property type="molecule type" value="Genomic_DNA"/>
</dbReference>
<evidence type="ECO:0000313" key="3">
    <source>
        <dbReference type="EMBL" id="GGP16305.1"/>
    </source>
</evidence>
<dbReference type="InterPro" id="IPR023346">
    <property type="entry name" value="Lysozyme-like_dom_sf"/>
</dbReference>
<proteinExistence type="predicted"/>
<dbReference type="AlphaFoldDB" id="A0A918E961"/>
<feature type="domain" description="Transglycosylase SLT" evidence="2">
    <location>
        <begin position="165"/>
        <end position="228"/>
    </location>
</feature>
<evidence type="ECO:0000256" key="1">
    <source>
        <dbReference type="SAM" id="MobiDB-lite"/>
    </source>
</evidence>
<organism evidence="3 4">
    <name type="scientific">Nonomuraea glycinis</name>
    <dbReference type="NCBI Taxonomy" id="2047744"/>
    <lineage>
        <taxon>Bacteria</taxon>
        <taxon>Bacillati</taxon>
        <taxon>Actinomycetota</taxon>
        <taxon>Actinomycetes</taxon>
        <taxon>Streptosporangiales</taxon>
        <taxon>Streptosporangiaceae</taxon>
        <taxon>Nonomuraea</taxon>
    </lineage>
</organism>
<comment type="caution">
    <text evidence="3">The sequence shown here is derived from an EMBL/GenBank/DDBJ whole genome shotgun (WGS) entry which is preliminary data.</text>
</comment>